<dbReference type="AlphaFoldDB" id="A0A926UXH5"/>
<accession>A0A926UXH5</accession>
<proteinExistence type="predicted"/>
<feature type="transmembrane region" description="Helical" evidence="1">
    <location>
        <begin position="36"/>
        <end position="56"/>
    </location>
</feature>
<dbReference type="RefSeq" id="WP_190352199.1">
    <property type="nucleotide sequence ID" value="NZ_JACJPY010000066.1"/>
</dbReference>
<reference evidence="2" key="1">
    <citation type="journal article" date="2015" name="ISME J.">
        <title>Draft Genome Sequence of Streptomyces incarnatus NRRL8089, which Produces the Nucleoside Antibiotic Sinefungin.</title>
        <authorList>
            <person name="Oshima K."/>
            <person name="Hattori M."/>
            <person name="Shimizu H."/>
            <person name="Fukuda K."/>
            <person name="Nemoto M."/>
            <person name="Inagaki K."/>
            <person name="Tamura T."/>
        </authorList>
    </citation>
    <scope>NUCLEOTIDE SEQUENCE</scope>
    <source>
        <strain evidence="2">FACHB-1277</strain>
    </source>
</reference>
<keyword evidence="3" id="KW-1185">Reference proteome</keyword>
<dbReference type="Proteomes" id="UP000631421">
    <property type="component" value="Unassembled WGS sequence"/>
</dbReference>
<comment type="caution">
    <text evidence="2">The sequence shown here is derived from an EMBL/GenBank/DDBJ whole genome shotgun (WGS) entry which is preliminary data.</text>
</comment>
<evidence type="ECO:0000256" key="1">
    <source>
        <dbReference type="SAM" id="Phobius"/>
    </source>
</evidence>
<evidence type="ECO:0000313" key="3">
    <source>
        <dbReference type="Proteomes" id="UP000631421"/>
    </source>
</evidence>
<keyword evidence="1" id="KW-1133">Transmembrane helix</keyword>
<reference evidence="2" key="2">
    <citation type="submission" date="2020-08" db="EMBL/GenBank/DDBJ databases">
        <authorList>
            <person name="Chen M."/>
            <person name="Teng W."/>
            <person name="Zhao L."/>
            <person name="Hu C."/>
            <person name="Zhou Y."/>
            <person name="Han B."/>
            <person name="Song L."/>
            <person name="Shu W."/>
        </authorList>
    </citation>
    <scope>NUCLEOTIDE SEQUENCE</scope>
    <source>
        <strain evidence="2">FACHB-1277</strain>
    </source>
</reference>
<dbReference type="EMBL" id="JACJPY010000066">
    <property type="protein sequence ID" value="MBD2151782.1"/>
    <property type="molecule type" value="Genomic_DNA"/>
</dbReference>
<gene>
    <name evidence="2" type="ORF">H6F44_16875</name>
</gene>
<organism evidence="2 3">
    <name type="scientific">Pseudanabaena cinerea FACHB-1277</name>
    <dbReference type="NCBI Taxonomy" id="2949581"/>
    <lineage>
        <taxon>Bacteria</taxon>
        <taxon>Bacillati</taxon>
        <taxon>Cyanobacteriota</taxon>
        <taxon>Cyanophyceae</taxon>
        <taxon>Pseudanabaenales</taxon>
        <taxon>Pseudanabaenaceae</taxon>
        <taxon>Pseudanabaena</taxon>
        <taxon>Pseudanabaena cinerea</taxon>
    </lineage>
</organism>
<protein>
    <submittedName>
        <fullName evidence="2">Uncharacterized protein</fullName>
    </submittedName>
</protein>
<name>A0A926UXH5_9CYAN</name>
<keyword evidence="1" id="KW-0472">Membrane</keyword>
<keyword evidence="1" id="KW-0812">Transmembrane</keyword>
<feature type="transmembrane region" description="Helical" evidence="1">
    <location>
        <begin position="12"/>
        <end position="29"/>
    </location>
</feature>
<evidence type="ECO:0000313" key="2">
    <source>
        <dbReference type="EMBL" id="MBD2151782.1"/>
    </source>
</evidence>
<sequence length="77" mass="8455">METITVDRLNDWLLLVAALVVSMAIFYTLEKLVKALIVPLAIVAIVLIVAKVAFGISPEALWHDAILLTRKLATKLT</sequence>